<dbReference type="EMBL" id="JADOUF010000001">
    <property type="protein sequence ID" value="MBG6139827.1"/>
    <property type="molecule type" value="Genomic_DNA"/>
</dbReference>
<protein>
    <submittedName>
        <fullName evidence="2">Acyl carrier protein</fullName>
    </submittedName>
</protein>
<feature type="domain" description="Carrier" evidence="1">
    <location>
        <begin position="11"/>
        <end position="92"/>
    </location>
</feature>
<dbReference type="AlphaFoldDB" id="A0A8J7KSN4"/>
<dbReference type="Pfam" id="PF00550">
    <property type="entry name" value="PP-binding"/>
    <property type="match status" value="1"/>
</dbReference>
<evidence type="ECO:0000313" key="2">
    <source>
        <dbReference type="EMBL" id="MBG6139827.1"/>
    </source>
</evidence>
<dbReference type="RefSeq" id="WP_197006442.1">
    <property type="nucleotide sequence ID" value="NZ_BONS01000006.1"/>
</dbReference>
<dbReference type="SUPFAM" id="SSF47336">
    <property type="entry name" value="ACP-like"/>
    <property type="match status" value="1"/>
</dbReference>
<dbReference type="PROSITE" id="PS50075">
    <property type="entry name" value="CARRIER"/>
    <property type="match status" value="1"/>
</dbReference>
<dbReference type="Proteomes" id="UP000622552">
    <property type="component" value="Unassembled WGS sequence"/>
</dbReference>
<dbReference type="InterPro" id="IPR036736">
    <property type="entry name" value="ACP-like_sf"/>
</dbReference>
<evidence type="ECO:0000313" key="3">
    <source>
        <dbReference type="Proteomes" id="UP000622552"/>
    </source>
</evidence>
<comment type="caution">
    <text evidence="2">The sequence shown here is derived from an EMBL/GenBank/DDBJ whole genome shotgun (WGS) entry which is preliminary data.</text>
</comment>
<organism evidence="2 3">
    <name type="scientific">Longispora fulva</name>
    <dbReference type="NCBI Taxonomy" id="619741"/>
    <lineage>
        <taxon>Bacteria</taxon>
        <taxon>Bacillati</taxon>
        <taxon>Actinomycetota</taxon>
        <taxon>Actinomycetes</taxon>
        <taxon>Micromonosporales</taxon>
        <taxon>Micromonosporaceae</taxon>
        <taxon>Longispora</taxon>
    </lineage>
</organism>
<dbReference type="Gene3D" id="1.10.1200.10">
    <property type="entry name" value="ACP-like"/>
    <property type="match status" value="1"/>
</dbReference>
<accession>A0A8J7KSN4</accession>
<gene>
    <name evidence="2" type="ORF">IW245_006021</name>
</gene>
<dbReference type="InterPro" id="IPR009081">
    <property type="entry name" value="PP-bd_ACP"/>
</dbReference>
<keyword evidence="3" id="KW-1185">Reference proteome</keyword>
<reference evidence="2" key="1">
    <citation type="submission" date="2020-11" db="EMBL/GenBank/DDBJ databases">
        <title>Sequencing the genomes of 1000 actinobacteria strains.</title>
        <authorList>
            <person name="Klenk H.-P."/>
        </authorList>
    </citation>
    <scope>NUCLEOTIDE SEQUENCE</scope>
    <source>
        <strain evidence="2">DSM 45356</strain>
    </source>
</reference>
<sequence>MTDDNRAADLPDVETGIRAALAEVLDLDPAHVADLPADTALFDGGLGLGSLNGVRLLELVKARFGVDVAADDWALESLRSIGTLCAFVRAAVV</sequence>
<name>A0A8J7KSN4_9ACTN</name>
<proteinExistence type="predicted"/>
<evidence type="ECO:0000259" key="1">
    <source>
        <dbReference type="PROSITE" id="PS50075"/>
    </source>
</evidence>